<gene>
    <name evidence="1" type="ORF">SPHA_43323</name>
</gene>
<dbReference type="EMBL" id="CAHIKZ030002168">
    <property type="protein sequence ID" value="CAE1282221.1"/>
    <property type="molecule type" value="Genomic_DNA"/>
</dbReference>
<accession>A0A812CTU3</accession>
<evidence type="ECO:0000313" key="1">
    <source>
        <dbReference type="EMBL" id="CAE1282221.1"/>
    </source>
</evidence>
<comment type="caution">
    <text evidence="1">The sequence shown here is derived from an EMBL/GenBank/DDBJ whole genome shotgun (WGS) entry which is preliminary data.</text>
</comment>
<reference evidence="1" key="1">
    <citation type="submission" date="2021-01" db="EMBL/GenBank/DDBJ databases">
        <authorList>
            <person name="Li R."/>
            <person name="Bekaert M."/>
        </authorList>
    </citation>
    <scope>NUCLEOTIDE SEQUENCE</scope>
    <source>
        <strain evidence="1">Farmed</strain>
    </source>
</reference>
<sequence>MKYKRLLPVADGSRRLRRFVTGEWNITVTTCRPGITSIGTFMRLSLGGSLAYLDSFFGTSCWRDGGQLSSSTSPILSIPVAVPASFPDTLLINDRKSIRLNRGDGDLQPPHRQDVLRILTHATKFFRVTVTITSTCSVAIPALLFTAETLATSSNLAKKKTQVVERNIQGLSMQRYFRLPVPDVFVWSLTDLDVPK</sequence>
<organism evidence="1 2">
    <name type="scientific">Acanthosepion pharaonis</name>
    <name type="common">Pharaoh cuttlefish</name>
    <name type="synonym">Sepia pharaonis</name>
    <dbReference type="NCBI Taxonomy" id="158019"/>
    <lineage>
        <taxon>Eukaryota</taxon>
        <taxon>Metazoa</taxon>
        <taxon>Spiralia</taxon>
        <taxon>Lophotrochozoa</taxon>
        <taxon>Mollusca</taxon>
        <taxon>Cephalopoda</taxon>
        <taxon>Coleoidea</taxon>
        <taxon>Decapodiformes</taxon>
        <taxon>Sepiida</taxon>
        <taxon>Sepiina</taxon>
        <taxon>Sepiidae</taxon>
        <taxon>Acanthosepion</taxon>
    </lineage>
</organism>
<evidence type="ECO:0000313" key="2">
    <source>
        <dbReference type="Proteomes" id="UP000597762"/>
    </source>
</evidence>
<dbReference type="Proteomes" id="UP000597762">
    <property type="component" value="Unassembled WGS sequence"/>
</dbReference>
<dbReference type="AlphaFoldDB" id="A0A812CTU3"/>
<name>A0A812CTU3_ACAPH</name>
<keyword evidence="2" id="KW-1185">Reference proteome</keyword>
<protein>
    <submittedName>
        <fullName evidence="1">Uncharacterized protein</fullName>
    </submittedName>
</protein>
<proteinExistence type="predicted"/>